<reference evidence="2" key="1">
    <citation type="submission" date="2018-10" db="EMBL/GenBank/DDBJ databases">
        <title>Population genomic analysis revealed the cold adaptation of white poplar.</title>
        <authorList>
            <person name="Liu Y.-J."/>
        </authorList>
    </citation>
    <scope>NUCLEOTIDE SEQUENCE [LARGE SCALE GENOMIC DNA]</scope>
    <source>
        <strain evidence="2">PAL-ZL1</strain>
    </source>
</reference>
<feature type="compositionally biased region" description="Basic and acidic residues" evidence="1">
    <location>
        <begin position="57"/>
        <end position="108"/>
    </location>
</feature>
<feature type="compositionally biased region" description="Basic and acidic residues" evidence="1">
    <location>
        <begin position="139"/>
        <end position="153"/>
    </location>
</feature>
<feature type="compositionally biased region" description="Basic residues" evidence="1">
    <location>
        <begin position="13"/>
        <end position="27"/>
    </location>
</feature>
<evidence type="ECO:0000256" key="1">
    <source>
        <dbReference type="SAM" id="MobiDB-lite"/>
    </source>
</evidence>
<gene>
    <name evidence="2" type="ORF">D5086_0000021920</name>
</gene>
<name>A0A4U5QZ88_POPAL</name>
<evidence type="ECO:0000313" key="2">
    <source>
        <dbReference type="EMBL" id="TKS16544.1"/>
    </source>
</evidence>
<organism evidence="2">
    <name type="scientific">Populus alba</name>
    <name type="common">White poplar</name>
    <dbReference type="NCBI Taxonomy" id="43335"/>
    <lineage>
        <taxon>Eukaryota</taxon>
        <taxon>Viridiplantae</taxon>
        <taxon>Streptophyta</taxon>
        <taxon>Embryophyta</taxon>
        <taxon>Tracheophyta</taxon>
        <taxon>Spermatophyta</taxon>
        <taxon>Magnoliopsida</taxon>
        <taxon>eudicotyledons</taxon>
        <taxon>Gunneridae</taxon>
        <taxon>Pentapetalae</taxon>
        <taxon>rosids</taxon>
        <taxon>fabids</taxon>
        <taxon>Malpighiales</taxon>
        <taxon>Salicaceae</taxon>
        <taxon>Saliceae</taxon>
        <taxon>Populus</taxon>
    </lineage>
</organism>
<accession>A0A4U5QZ88</accession>
<feature type="region of interest" description="Disordered" evidence="1">
    <location>
        <begin position="1"/>
        <end position="153"/>
    </location>
</feature>
<feature type="compositionally biased region" description="Basic residues" evidence="1">
    <location>
        <begin position="109"/>
        <end position="120"/>
    </location>
</feature>
<comment type="caution">
    <text evidence="2">The sequence shown here is derived from an EMBL/GenBank/DDBJ whole genome shotgun (WGS) entry which is preliminary data.</text>
</comment>
<dbReference type="EMBL" id="RCHU01000058">
    <property type="protein sequence ID" value="TKS16544.1"/>
    <property type="molecule type" value="Genomic_DNA"/>
</dbReference>
<proteinExistence type="predicted"/>
<dbReference type="AlphaFoldDB" id="A0A4U5QZ88"/>
<sequence length="153" mass="18478">MERLSTRGDFFTGKKKVQNRGGRKKESHARQGERGRHRISFNHLFTIFGNSSASSNLDRRRTPIDLTKGEHWKQRTEQNETDRGDREKTRNRNKETQRTTQKKRDDWRSKRKQNQRKKLEKRREDQRHHRLPLLQHQLPKPEEEAKKERGTSS</sequence>
<protein>
    <submittedName>
        <fullName evidence="2">Uncharacterized protein</fullName>
    </submittedName>
</protein>